<gene>
    <name evidence="2" type="ORF">BpHYR1_009238</name>
</gene>
<keyword evidence="3" id="KW-1185">Reference proteome</keyword>
<keyword evidence="1" id="KW-0812">Transmembrane</keyword>
<protein>
    <submittedName>
        <fullName evidence="2">Uncharacterized protein</fullName>
    </submittedName>
</protein>
<evidence type="ECO:0000313" key="3">
    <source>
        <dbReference type="Proteomes" id="UP000276133"/>
    </source>
</evidence>
<proteinExistence type="predicted"/>
<evidence type="ECO:0000313" key="2">
    <source>
        <dbReference type="EMBL" id="RNA03913.1"/>
    </source>
</evidence>
<feature type="transmembrane region" description="Helical" evidence="1">
    <location>
        <begin position="99"/>
        <end position="116"/>
    </location>
</feature>
<keyword evidence="1" id="KW-1133">Transmembrane helix</keyword>
<keyword evidence="1" id="KW-0472">Membrane</keyword>
<evidence type="ECO:0000256" key="1">
    <source>
        <dbReference type="SAM" id="Phobius"/>
    </source>
</evidence>
<dbReference type="Proteomes" id="UP000276133">
    <property type="component" value="Unassembled WGS sequence"/>
</dbReference>
<dbReference type="AlphaFoldDB" id="A0A3M7PY16"/>
<accession>A0A3M7PY16</accession>
<dbReference type="EMBL" id="REGN01008303">
    <property type="protein sequence ID" value="RNA03913.1"/>
    <property type="molecule type" value="Genomic_DNA"/>
</dbReference>
<comment type="caution">
    <text evidence="2">The sequence shown here is derived from an EMBL/GenBank/DDBJ whole genome shotgun (WGS) entry which is preliminary data.</text>
</comment>
<name>A0A3M7PY16_BRAPC</name>
<organism evidence="2 3">
    <name type="scientific">Brachionus plicatilis</name>
    <name type="common">Marine rotifer</name>
    <name type="synonym">Brachionus muelleri</name>
    <dbReference type="NCBI Taxonomy" id="10195"/>
    <lineage>
        <taxon>Eukaryota</taxon>
        <taxon>Metazoa</taxon>
        <taxon>Spiralia</taxon>
        <taxon>Gnathifera</taxon>
        <taxon>Rotifera</taxon>
        <taxon>Eurotatoria</taxon>
        <taxon>Monogononta</taxon>
        <taxon>Pseudotrocha</taxon>
        <taxon>Ploima</taxon>
        <taxon>Brachionidae</taxon>
        <taxon>Brachionus</taxon>
    </lineage>
</organism>
<reference evidence="2 3" key="1">
    <citation type="journal article" date="2018" name="Sci. Rep.">
        <title>Genomic signatures of local adaptation to the degree of environmental predictability in rotifers.</title>
        <authorList>
            <person name="Franch-Gras L."/>
            <person name="Hahn C."/>
            <person name="Garcia-Roger E.M."/>
            <person name="Carmona M.J."/>
            <person name="Serra M."/>
            <person name="Gomez A."/>
        </authorList>
    </citation>
    <scope>NUCLEOTIDE SEQUENCE [LARGE SCALE GENOMIC DNA]</scope>
    <source>
        <strain evidence="2">HYR1</strain>
    </source>
</reference>
<feature type="transmembrane region" description="Helical" evidence="1">
    <location>
        <begin position="61"/>
        <end position="79"/>
    </location>
</feature>
<sequence length="150" mass="18132">MIKIRIERSIHYFENFLTKQNEKISYFYFSFYDNEYKLTVSFAKQTLTVGLITVEKPESTLYRIFILKLSILELTLIFLQRIEKLIKFNLVIYKMKIEMIIPIQIPFMLIFILDAVKKQIIDRHHIDEYLYRSSAYTINIVIKFPSHIVH</sequence>